<dbReference type="InterPro" id="IPR031825">
    <property type="entry name" value="RXLR"/>
</dbReference>
<dbReference type="EMBL" id="JBIMZQ010000001">
    <property type="protein sequence ID" value="KAL3674809.1"/>
    <property type="molecule type" value="Genomic_DNA"/>
</dbReference>
<evidence type="ECO:0000256" key="1">
    <source>
        <dbReference type="ARBA" id="ARBA00004613"/>
    </source>
</evidence>
<sequence length="90" mass="10151">MRIILLLVAVLLVSTNALSTSEQTNDLRIASADAHINTLAKSLLRKKSTDDEERENPITSLAGKLKRLAKYNKWIFSGKKPQDVKDPRYQ</sequence>
<protein>
    <recommendedName>
        <fullName evidence="5">RxLR effector protein</fullName>
    </recommendedName>
</protein>
<proteinExistence type="inferred from homology"/>
<feature type="chain" id="PRO_5045000459" description="RxLR effector protein" evidence="5">
    <location>
        <begin position="18"/>
        <end position="90"/>
    </location>
</feature>
<gene>
    <name evidence="6" type="ORF">V7S43_000736</name>
</gene>
<name>A0ABD3GCA6_9STRA</name>
<evidence type="ECO:0000256" key="5">
    <source>
        <dbReference type="RuleBase" id="RU367124"/>
    </source>
</evidence>
<evidence type="ECO:0000313" key="7">
    <source>
        <dbReference type="Proteomes" id="UP001632037"/>
    </source>
</evidence>
<evidence type="ECO:0000256" key="2">
    <source>
        <dbReference type="ARBA" id="ARBA00010400"/>
    </source>
</evidence>
<reference evidence="6 7" key="1">
    <citation type="submission" date="2024-09" db="EMBL/GenBank/DDBJ databases">
        <title>Genome sequencing and assembly of Phytophthora oleae, isolate VK10A, causative agent of rot of olive drupes.</title>
        <authorList>
            <person name="Conti Taguali S."/>
            <person name="Riolo M."/>
            <person name="La Spada F."/>
            <person name="Cacciola S.O."/>
            <person name="Dionisio G."/>
        </authorList>
    </citation>
    <scope>NUCLEOTIDE SEQUENCE [LARGE SCALE GENOMIC DNA]</scope>
    <source>
        <strain evidence="6 7">VK10A</strain>
    </source>
</reference>
<keyword evidence="3 5" id="KW-0964">Secreted</keyword>
<evidence type="ECO:0000313" key="6">
    <source>
        <dbReference type="EMBL" id="KAL3674809.1"/>
    </source>
</evidence>
<keyword evidence="4 5" id="KW-0732">Signal</keyword>
<evidence type="ECO:0000256" key="4">
    <source>
        <dbReference type="ARBA" id="ARBA00022729"/>
    </source>
</evidence>
<comment type="subcellular location">
    <subcellularLocation>
        <location evidence="1 5">Secreted</location>
    </subcellularLocation>
</comment>
<accession>A0ABD3GCA6</accession>
<keyword evidence="7" id="KW-1185">Reference proteome</keyword>
<dbReference type="Proteomes" id="UP001632037">
    <property type="component" value="Unassembled WGS sequence"/>
</dbReference>
<comment type="domain">
    <text evidence="5">The RxLR-dEER motif acts to carry the protein into the host cell cytoplasm through binding to cell surface phosphatidylinositol-3-phosphate.</text>
</comment>
<dbReference type="Pfam" id="PF16810">
    <property type="entry name" value="RXLR"/>
    <property type="match status" value="1"/>
</dbReference>
<organism evidence="6 7">
    <name type="scientific">Phytophthora oleae</name>
    <dbReference type="NCBI Taxonomy" id="2107226"/>
    <lineage>
        <taxon>Eukaryota</taxon>
        <taxon>Sar</taxon>
        <taxon>Stramenopiles</taxon>
        <taxon>Oomycota</taxon>
        <taxon>Peronosporomycetes</taxon>
        <taxon>Peronosporales</taxon>
        <taxon>Peronosporaceae</taxon>
        <taxon>Phytophthora</taxon>
    </lineage>
</organism>
<comment type="similarity">
    <text evidence="2 5">Belongs to the RxLR effector family.</text>
</comment>
<comment type="caution">
    <text evidence="6">The sequence shown here is derived from an EMBL/GenBank/DDBJ whole genome shotgun (WGS) entry which is preliminary data.</text>
</comment>
<comment type="function">
    <text evidence="5">Effector that suppresses plant defense responses during pathogen infection.</text>
</comment>
<dbReference type="AlphaFoldDB" id="A0ABD3GCA6"/>
<evidence type="ECO:0000256" key="3">
    <source>
        <dbReference type="ARBA" id="ARBA00022525"/>
    </source>
</evidence>
<feature type="signal peptide" evidence="5">
    <location>
        <begin position="1"/>
        <end position="17"/>
    </location>
</feature>